<accession>A0A956RNK8</accession>
<dbReference type="InterPro" id="IPR020578">
    <property type="entry name" value="Aminotrans_V_PyrdxlP_BS"/>
</dbReference>
<dbReference type="EMBL" id="JAGQHR010000032">
    <property type="protein sequence ID" value="MCA9726462.1"/>
    <property type="molecule type" value="Genomic_DNA"/>
</dbReference>
<evidence type="ECO:0000313" key="10">
    <source>
        <dbReference type="Proteomes" id="UP000697710"/>
    </source>
</evidence>
<evidence type="ECO:0000313" key="9">
    <source>
        <dbReference type="EMBL" id="MCA9726462.1"/>
    </source>
</evidence>
<feature type="binding site" evidence="4">
    <location>
        <position position="334"/>
    </location>
    <ligand>
        <name>substrate</name>
    </ligand>
</feature>
<gene>
    <name evidence="9" type="ORF">KC729_02190</name>
</gene>
<comment type="cofactor">
    <cofactor evidence="1 5 7">
        <name>pyridoxal 5'-phosphate</name>
        <dbReference type="ChEBI" id="CHEBI:597326"/>
    </cofactor>
</comment>
<reference evidence="9" key="2">
    <citation type="journal article" date="2021" name="Microbiome">
        <title>Successional dynamics and alternative stable states in a saline activated sludge microbial community over 9 years.</title>
        <authorList>
            <person name="Wang Y."/>
            <person name="Ye J."/>
            <person name="Ju F."/>
            <person name="Liu L."/>
            <person name="Boyd J.A."/>
            <person name="Deng Y."/>
            <person name="Parks D.H."/>
            <person name="Jiang X."/>
            <person name="Yin X."/>
            <person name="Woodcroft B.J."/>
            <person name="Tyson G.W."/>
            <person name="Hugenholtz P."/>
            <person name="Polz M.F."/>
            <person name="Zhang T."/>
        </authorList>
    </citation>
    <scope>NUCLEOTIDE SEQUENCE</scope>
    <source>
        <strain evidence="9">HKST-UBA01</strain>
    </source>
</reference>
<comment type="similarity">
    <text evidence="2 6">Belongs to the class-V pyridoxal-phosphate-dependent aminotransferase family.</text>
</comment>
<keyword evidence="9" id="KW-0808">Transferase</keyword>
<dbReference type="PROSITE" id="PS00595">
    <property type="entry name" value="AA_TRANSFER_CLASS_5"/>
    <property type="match status" value="1"/>
</dbReference>
<dbReference type="Pfam" id="PF00266">
    <property type="entry name" value="Aminotran_5"/>
    <property type="match status" value="1"/>
</dbReference>
<protein>
    <submittedName>
        <fullName evidence="9">Alanine--glyoxylate aminotransferase family protein</fullName>
    </submittedName>
</protein>
<reference evidence="9" key="1">
    <citation type="submission" date="2020-04" db="EMBL/GenBank/DDBJ databases">
        <authorList>
            <person name="Zhang T."/>
        </authorList>
    </citation>
    <scope>NUCLEOTIDE SEQUENCE</scope>
    <source>
        <strain evidence="9">HKST-UBA01</strain>
    </source>
</reference>
<dbReference type="InterPro" id="IPR024169">
    <property type="entry name" value="SP_NH2Trfase/AEP_transaminase"/>
</dbReference>
<comment type="caution">
    <text evidence="9">The sequence shown here is derived from an EMBL/GenBank/DDBJ whole genome shotgun (WGS) entry which is preliminary data.</text>
</comment>
<sequence>MNSADRTILMTPGPVNLHPRVREALGSAIVHHRTGPFRDLVRGVNRRLQQVFATEQPVLILTTSGTGAMEASVANLFSPGDRVGVISSGKFGERWAELAGTYGLEPHLLTVPWGESADPGAVARLLDETSPRGLLFTHCETSTGALHPVREIAAEARRRGVLTVVDGITGLIAHELAMDAWGIDVVVGGSQKAFMLPPGLAFVGLSAQAQDAVRASKNPRYYLDLRPALEQWEAGDFPFTPGVGLIQGLDVALQVIFEEGLAETRARFHRMAERTRDGVRELGLRIYPQHPSDSLTVAQVPEGIDGKAVLDRIVKEDGIRLAGGQGKLKNKIWRFGHMGYLRDEDVEASLAAMKRALQAAGPAAGR</sequence>
<organism evidence="9 10">
    <name type="scientific">Eiseniibacteriota bacterium</name>
    <dbReference type="NCBI Taxonomy" id="2212470"/>
    <lineage>
        <taxon>Bacteria</taxon>
        <taxon>Candidatus Eiseniibacteriota</taxon>
    </lineage>
</organism>
<evidence type="ECO:0000256" key="6">
    <source>
        <dbReference type="RuleBase" id="RU004075"/>
    </source>
</evidence>
<proteinExistence type="inferred from homology"/>
<evidence type="ECO:0000259" key="8">
    <source>
        <dbReference type="Pfam" id="PF00266"/>
    </source>
</evidence>
<keyword evidence="3 5" id="KW-0663">Pyridoxal phosphate</keyword>
<dbReference type="AlphaFoldDB" id="A0A956RNK8"/>
<name>A0A956RNK8_UNCEI</name>
<dbReference type="InterPro" id="IPR015421">
    <property type="entry name" value="PyrdxlP-dep_Trfase_major"/>
</dbReference>
<evidence type="ECO:0000256" key="7">
    <source>
        <dbReference type="RuleBase" id="RU004504"/>
    </source>
</evidence>
<dbReference type="InterPro" id="IPR000192">
    <property type="entry name" value="Aminotrans_V_dom"/>
</dbReference>
<dbReference type="Gene3D" id="3.40.640.10">
    <property type="entry name" value="Type I PLP-dependent aspartate aminotransferase-like (Major domain)"/>
    <property type="match status" value="1"/>
</dbReference>
<dbReference type="GO" id="GO:0019265">
    <property type="term" value="P:glycine biosynthetic process, by transamination of glyoxylate"/>
    <property type="evidence" value="ECO:0007669"/>
    <property type="project" value="TreeGrafter"/>
</dbReference>
<evidence type="ECO:0000256" key="4">
    <source>
        <dbReference type="PIRSR" id="PIRSR000524-1"/>
    </source>
</evidence>
<evidence type="ECO:0000256" key="1">
    <source>
        <dbReference type="ARBA" id="ARBA00001933"/>
    </source>
</evidence>
<dbReference type="PANTHER" id="PTHR21152:SF40">
    <property type="entry name" value="ALANINE--GLYOXYLATE AMINOTRANSFERASE"/>
    <property type="match status" value="1"/>
</dbReference>
<evidence type="ECO:0000256" key="3">
    <source>
        <dbReference type="ARBA" id="ARBA00022898"/>
    </source>
</evidence>
<feature type="domain" description="Aminotransferase class V" evidence="8">
    <location>
        <begin position="29"/>
        <end position="325"/>
    </location>
</feature>
<dbReference type="InterPro" id="IPR015424">
    <property type="entry name" value="PyrdxlP-dep_Trfase"/>
</dbReference>
<dbReference type="GO" id="GO:0008453">
    <property type="term" value="F:alanine-glyoxylate transaminase activity"/>
    <property type="evidence" value="ECO:0007669"/>
    <property type="project" value="TreeGrafter"/>
</dbReference>
<evidence type="ECO:0000256" key="5">
    <source>
        <dbReference type="PIRSR" id="PIRSR000524-50"/>
    </source>
</evidence>
<dbReference type="GO" id="GO:0004760">
    <property type="term" value="F:L-serine-pyruvate transaminase activity"/>
    <property type="evidence" value="ECO:0007669"/>
    <property type="project" value="TreeGrafter"/>
</dbReference>
<evidence type="ECO:0000256" key="2">
    <source>
        <dbReference type="ARBA" id="ARBA00009236"/>
    </source>
</evidence>
<keyword evidence="9" id="KW-0032">Aminotransferase</keyword>
<dbReference type="InterPro" id="IPR015422">
    <property type="entry name" value="PyrdxlP-dep_Trfase_small"/>
</dbReference>
<feature type="modified residue" description="N6-(pyridoxal phosphate)lysine" evidence="5">
    <location>
        <position position="192"/>
    </location>
</feature>
<dbReference type="SUPFAM" id="SSF53383">
    <property type="entry name" value="PLP-dependent transferases"/>
    <property type="match status" value="1"/>
</dbReference>
<dbReference type="PANTHER" id="PTHR21152">
    <property type="entry name" value="AMINOTRANSFERASE CLASS V"/>
    <property type="match status" value="1"/>
</dbReference>
<dbReference type="PIRSF" id="PIRSF000524">
    <property type="entry name" value="SPT"/>
    <property type="match status" value="1"/>
</dbReference>
<dbReference type="Proteomes" id="UP000697710">
    <property type="component" value="Unassembled WGS sequence"/>
</dbReference>
<dbReference type="Gene3D" id="3.90.1150.10">
    <property type="entry name" value="Aspartate Aminotransferase, domain 1"/>
    <property type="match status" value="1"/>
</dbReference>